<feature type="region of interest" description="Disordered" evidence="1">
    <location>
        <begin position="46"/>
        <end position="65"/>
    </location>
</feature>
<gene>
    <name evidence="2" type="ORF">B5M09_012430</name>
</gene>
<comment type="caution">
    <text evidence="2">The sequence shown here is derived from an EMBL/GenBank/DDBJ whole genome shotgun (WGS) entry which is preliminary data.</text>
</comment>
<dbReference type="AlphaFoldDB" id="A0A3R8DI53"/>
<dbReference type="Proteomes" id="UP000284702">
    <property type="component" value="Unassembled WGS sequence"/>
</dbReference>
<evidence type="ECO:0000313" key="3">
    <source>
        <dbReference type="Proteomes" id="UP000284702"/>
    </source>
</evidence>
<reference evidence="2" key="1">
    <citation type="submission" date="2018-07" db="EMBL/GenBank/DDBJ databases">
        <title>Annotation of Aphanomyces astaci genome assembly.</title>
        <authorList>
            <person name="Studholme D.J."/>
        </authorList>
    </citation>
    <scope>NUCLEOTIDE SEQUENCE [LARGE SCALE GENOMIC DNA]</scope>
    <source>
        <strain evidence="2">Pc</strain>
    </source>
</reference>
<proteinExistence type="predicted"/>
<sequence length="65" mass="7178">MKPSRRASVRRPLDPSKLVCEQASTPTRLSRGNCWKSFSAGCARLTTSSAKPRKSDSTILKKADR</sequence>
<accession>A0A3R8DI53</accession>
<organism evidence="2 3">
    <name type="scientific">Aphanomyces astaci</name>
    <name type="common">Crayfish plague agent</name>
    <dbReference type="NCBI Taxonomy" id="112090"/>
    <lineage>
        <taxon>Eukaryota</taxon>
        <taxon>Sar</taxon>
        <taxon>Stramenopiles</taxon>
        <taxon>Oomycota</taxon>
        <taxon>Saprolegniomycetes</taxon>
        <taxon>Saprolegniales</taxon>
        <taxon>Verrucalvaceae</taxon>
        <taxon>Aphanomyces</taxon>
    </lineage>
</organism>
<keyword evidence="3" id="KW-1185">Reference proteome</keyword>
<evidence type="ECO:0000313" key="2">
    <source>
        <dbReference type="EMBL" id="RQM27762.1"/>
    </source>
</evidence>
<protein>
    <submittedName>
        <fullName evidence="2">Uncharacterized protein</fullName>
    </submittedName>
</protein>
<dbReference type="EMBL" id="MZMZ02001981">
    <property type="protein sequence ID" value="RQM27762.1"/>
    <property type="molecule type" value="Genomic_DNA"/>
</dbReference>
<feature type="compositionally biased region" description="Basic and acidic residues" evidence="1">
    <location>
        <begin position="53"/>
        <end position="65"/>
    </location>
</feature>
<name>A0A3R8DI53_APHAT</name>
<evidence type="ECO:0000256" key="1">
    <source>
        <dbReference type="SAM" id="MobiDB-lite"/>
    </source>
</evidence>